<comment type="subcellular location">
    <subcellularLocation>
        <location evidence="1 9">Cell membrane</location>
        <topology evidence="1 9">Multi-pass membrane protein</topology>
    </subcellularLocation>
</comment>
<evidence type="ECO:0000259" key="12">
    <source>
        <dbReference type="Pfam" id="PF02355"/>
    </source>
</evidence>
<evidence type="ECO:0000256" key="9">
    <source>
        <dbReference type="HAMAP-Rule" id="MF_01463"/>
    </source>
</evidence>
<dbReference type="PRINTS" id="PR01755">
    <property type="entry name" value="SECFTRNLCASE"/>
</dbReference>
<dbReference type="Gene3D" id="3.30.70.3400">
    <property type="match status" value="1"/>
</dbReference>
<name>A0A9D2HAI1_9FIRM</name>
<dbReference type="InterPro" id="IPR005665">
    <property type="entry name" value="SecF_bac"/>
</dbReference>
<feature type="transmembrane region" description="Helical" evidence="9">
    <location>
        <begin position="404"/>
        <end position="430"/>
    </location>
</feature>
<feature type="transmembrane region" description="Helical" evidence="9">
    <location>
        <begin position="582"/>
        <end position="599"/>
    </location>
</feature>
<dbReference type="GO" id="GO:0043952">
    <property type="term" value="P:protein transport by the Sec complex"/>
    <property type="evidence" value="ECO:0007669"/>
    <property type="project" value="UniProtKB-UniRule"/>
</dbReference>
<proteinExistence type="inferred from homology"/>
<dbReference type="HAMAP" id="MF_01463_B">
    <property type="entry name" value="SecD_B"/>
    <property type="match status" value="1"/>
</dbReference>
<comment type="subunit">
    <text evidence="9">Forms a complex with SecF. Part of the essential Sec protein translocation apparatus which comprises SecA, SecYEG and auxiliary proteins SecDF. Other proteins may also be involved.</text>
</comment>
<feature type="transmembrane region" description="Helical" evidence="9">
    <location>
        <begin position="305"/>
        <end position="324"/>
    </location>
</feature>
<dbReference type="Pfam" id="PF07549">
    <property type="entry name" value="Sec_GG"/>
    <property type="match status" value="2"/>
</dbReference>
<evidence type="ECO:0000256" key="1">
    <source>
        <dbReference type="ARBA" id="ARBA00004651"/>
    </source>
</evidence>
<keyword evidence="5 9" id="KW-0653">Protein transport</keyword>
<dbReference type="InterPro" id="IPR048634">
    <property type="entry name" value="SecD_SecF_C"/>
</dbReference>
<evidence type="ECO:0000256" key="4">
    <source>
        <dbReference type="ARBA" id="ARBA00022692"/>
    </source>
</evidence>
<feature type="domain" description="Protein translocase subunit SecDF P1" evidence="13">
    <location>
        <begin position="66"/>
        <end position="120"/>
    </location>
</feature>
<reference evidence="15" key="1">
    <citation type="journal article" date="2021" name="PeerJ">
        <title>Extensive microbial diversity within the chicken gut microbiome revealed by metagenomics and culture.</title>
        <authorList>
            <person name="Gilroy R."/>
            <person name="Ravi A."/>
            <person name="Getino M."/>
            <person name="Pursley I."/>
            <person name="Horton D.L."/>
            <person name="Alikhan N.F."/>
            <person name="Baker D."/>
            <person name="Gharbi K."/>
            <person name="Hall N."/>
            <person name="Watson M."/>
            <person name="Adriaenssens E.M."/>
            <person name="Foster-Nyarko E."/>
            <person name="Jarju S."/>
            <person name="Secka A."/>
            <person name="Antonio M."/>
            <person name="Oren A."/>
            <person name="Chaudhuri R.R."/>
            <person name="La Ragione R."/>
            <person name="Hildebrand F."/>
            <person name="Pallen M.J."/>
        </authorList>
    </citation>
    <scope>NUCLEOTIDE SEQUENCE</scope>
    <source>
        <strain evidence="15">ChiSjej2B20-11307</strain>
    </source>
</reference>
<dbReference type="GO" id="GO:0015450">
    <property type="term" value="F:protein-transporting ATPase activity"/>
    <property type="evidence" value="ECO:0007669"/>
    <property type="project" value="InterPro"/>
</dbReference>
<feature type="transmembrane region" description="Helical" evidence="9">
    <location>
        <begin position="711"/>
        <end position="736"/>
    </location>
</feature>
<dbReference type="Gene3D" id="1.20.1640.10">
    <property type="entry name" value="Multidrug efflux transporter AcrB transmembrane domain"/>
    <property type="match status" value="2"/>
</dbReference>
<dbReference type="InterPro" id="IPR022813">
    <property type="entry name" value="SecD/SecF_arch_bac"/>
</dbReference>
<feature type="transmembrane region" description="Helical" evidence="9">
    <location>
        <begin position="372"/>
        <end position="392"/>
    </location>
</feature>
<dbReference type="GO" id="GO:0005886">
    <property type="term" value="C:plasma membrane"/>
    <property type="evidence" value="ECO:0007669"/>
    <property type="project" value="UniProtKB-SubCell"/>
</dbReference>
<dbReference type="InterPro" id="IPR055344">
    <property type="entry name" value="SecD_SecF_C_bact"/>
</dbReference>
<dbReference type="SUPFAM" id="SSF82866">
    <property type="entry name" value="Multidrug efflux transporter AcrB transmembrane domain"/>
    <property type="match status" value="2"/>
</dbReference>
<comment type="subunit">
    <text evidence="10">Forms a complex with SecD. Part of the essential Sec protein translocation apparatus which comprises SecA, SecYEG and auxiliary proteins SecDF. Other proteins may also be involved.</text>
</comment>
<evidence type="ECO:0000256" key="8">
    <source>
        <dbReference type="ARBA" id="ARBA00023136"/>
    </source>
</evidence>
<feature type="transmembrane region" description="Helical" evidence="9">
    <location>
        <begin position="456"/>
        <end position="474"/>
    </location>
</feature>
<feature type="transmembrane region" description="Helical" evidence="9">
    <location>
        <begin position="634"/>
        <end position="655"/>
    </location>
</feature>
<comment type="function">
    <text evidence="9">Part of the Sec protein translocase complex. Interacts with the SecYEG preprotein conducting channel. SecDF uses the proton motive force (PMF) to complete protein translocation after the ATP-dependent function of SecA.</text>
</comment>
<dbReference type="NCBIfam" id="TIGR00916">
    <property type="entry name" value="2A0604s01"/>
    <property type="match status" value="2"/>
</dbReference>
<dbReference type="HAMAP" id="MF_01464_B">
    <property type="entry name" value="SecF_B"/>
    <property type="match status" value="1"/>
</dbReference>
<feature type="domain" description="SecDF P1 head subdomain" evidence="14">
    <location>
        <begin position="151"/>
        <end position="254"/>
    </location>
</feature>
<dbReference type="EMBL" id="DXAK01000027">
    <property type="protein sequence ID" value="HJA06535.1"/>
    <property type="molecule type" value="Genomic_DNA"/>
</dbReference>
<keyword evidence="3 9" id="KW-1003">Cell membrane</keyword>
<organism evidence="15 16">
    <name type="scientific">Candidatus Mediterraneibacter pullicola</name>
    <dbReference type="NCBI Taxonomy" id="2838682"/>
    <lineage>
        <taxon>Bacteria</taxon>
        <taxon>Bacillati</taxon>
        <taxon>Bacillota</taxon>
        <taxon>Clostridia</taxon>
        <taxon>Lachnospirales</taxon>
        <taxon>Lachnospiraceae</taxon>
        <taxon>Mediterraneibacter</taxon>
    </lineage>
</organism>
<evidence type="ECO:0000256" key="6">
    <source>
        <dbReference type="ARBA" id="ARBA00022989"/>
    </source>
</evidence>
<evidence type="ECO:0000256" key="10">
    <source>
        <dbReference type="HAMAP-Rule" id="MF_01464"/>
    </source>
</evidence>
<dbReference type="GO" id="GO:0065002">
    <property type="term" value="P:intracellular protein transmembrane transport"/>
    <property type="evidence" value="ECO:0007669"/>
    <property type="project" value="UniProtKB-UniRule"/>
</dbReference>
<reference evidence="15" key="2">
    <citation type="submission" date="2021-04" db="EMBL/GenBank/DDBJ databases">
        <authorList>
            <person name="Gilroy R."/>
        </authorList>
    </citation>
    <scope>NUCLEOTIDE SEQUENCE</scope>
    <source>
        <strain evidence="15">ChiSjej2B20-11307</strain>
    </source>
</reference>
<dbReference type="InterPro" id="IPR022645">
    <property type="entry name" value="SecD/SecF_bac"/>
</dbReference>
<keyword evidence="2 9" id="KW-0813">Transport</keyword>
<protein>
    <recommendedName>
        <fullName evidence="9 10">Multifunctional fusion protein</fullName>
    </recommendedName>
    <domain>
        <recommendedName>
            <fullName evidence="9">Protein translocase subunit SecD</fullName>
        </recommendedName>
    </domain>
    <domain>
        <recommendedName>
            <fullName evidence="10">Protein-export membrane protein SecF</fullName>
        </recommendedName>
    </domain>
</protein>
<evidence type="ECO:0000256" key="2">
    <source>
        <dbReference type="ARBA" id="ARBA00022448"/>
    </source>
</evidence>
<feature type="transmembrane region" description="Helical" evidence="9">
    <location>
        <begin position="606"/>
        <end position="628"/>
    </location>
</feature>
<evidence type="ECO:0000256" key="7">
    <source>
        <dbReference type="ARBA" id="ARBA00023010"/>
    </source>
</evidence>
<keyword evidence="6 9" id="KW-1133">Transmembrane helix</keyword>
<sequence>MKKSRGILTLILVAAVMVLLGVTAVRGLNSEGMGAAKNINLGLDLEGGVSITYQVKGDTPSKEDMDDTVYKMQRRVEQYSTEAQAYQEGDNRISIEIPGVQDANEILEELGQPGSLYFIKHYDSEGSENYSLGSDGEYMLNKTIDELVEDGSVVLTGSEVRSASAGSQESQTTGAVEYVVELSLNDEGTAAFADATEEAYNNGNDSIAIYYDGDLISVPSVNAVISDGRAVISGSMTYEDAEQMASTIRIGGLNLELEEISSKVVGAQLGEEAVSTSLMAGAIGLVIVCVFMICVYLLTGLASSIALLIYTGLILVLLNAYDITLTMPGIAGIILGIGMAVDANVIIFARVKEELSAGASVHAALKAGFHKALSAILDGNITTLIAAAVLWFRGSGPVKGFAQTLALGIVVSMFTALVVTRLIVYAFYAVGIRSPKVYGRVQKPRKPIDFLGKKKVFFIVSILLCVSGFVGMGINEARGIGAMNYSLDFAGGTATTVTFDREYTLDEIDSQMVPELEEITGDNNIQVQTVKGSNQVVFKTQTLDLTKREAFETYMQDEFGVTEELLTENISGTVSSEMRTDAAAAVIIATVCMLLYIWFRFKDIRFATSAVLALVHDVLVVLAFYVIARVSVGNTFIACMLTIVGYSINATIVIFDRIREELKFKGDSGDLKELVNRCITQTLTRSIYTSLTTFIMVAVLYVMGVSSIKEFALPLMVGIVCGAYSSVCITGALWYVMKTRGAAQKTAVNVAGGKALTAEKAVSADDETSVSEMQGSQNTSGGGRTNKKKTSGKKKRKRRQ</sequence>
<dbReference type="InterPro" id="IPR005791">
    <property type="entry name" value="SecD"/>
</dbReference>
<dbReference type="Pfam" id="PF02355">
    <property type="entry name" value="SecD_SecF_C"/>
    <property type="match status" value="2"/>
</dbReference>
<feature type="domain" description="Protein export membrane protein SecD/SecF C-terminal" evidence="12">
    <location>
        <begin position="256"/>
        <end position="425"/>
    </location>
</feature>
<feature type="domain" description="Protein export membrane protein SecD/SecF C-terminal" evidence="12">
    <location>
        <begin position="562"/>
        <end position="739"/>
    </location>
</feature>
<dbReference type="NCBIfam" id="TIGR00966">
    <property type="entry name" value="transloc_SecF"/>
    <property type="match status" value="1"/>
</dbReference>
<dbReference type="InterPro" id="IPR048631">
    <property type="entry name" value="SecD_1st"/>
</dbReference>
<accession>A0A9D2HAI1</accession>
<feature type="region of interest" description="Disordered" evidence="11">
    <location>
        <begin position="760"/>
        <end position="800"/>
    </location>
</feature>
<keyword evidence="8 9" id="KW-0472">Membrane</keyword>
<feature type="transmembrane region" description="Helical" evidence="9">
    <location>
        <begin position="278"/>
        <end position="298"/>
    </location>
</feature>
<feature type="transmembrane region" description="Helical" evidence="9">
    <location>
        <begin position="330"/>
        <end position="351"/>
    </location>
</feature>
<feature type="compositionally biased region" description="Basic residues" evidence="11">
    <location>
        <begin position="785"/>
        <end position="800"/>
    </location>
</feature>
<dbReference type="AlphaFoldDB" id="A0A9D2HAI1"/>
<comment type="caution">
    <text evidence="15">The sequence shown here is derived from an EMBL/GenBank/DDBJ whole genome shotgun (WGS) entry which is preliminary data.</text>
</comment>
<evidence type="ECO:0000256" key="11">
    <source>
        <dbReference type="SAM" id="MobiDB-lite"/>
    </source>
</evidence>
<evidence type="ECO:0000259" key="13">
    <source>
        <dbReference type="Pfam" id="PF21760"/>
    </source>
</evidence>
<dbReference type="PANTHER" id="PTHR30081">
    <property type="entry name" value="PROTEIN-EXPORT MEMBRANE PROTEIN SEC"/>
    <property type="match status" value="1"/>
</dbReference>
<dbReference type="Proteomes" id="UP000824223">
    <property type="component" value="Unassembled WGS sequence"/>
</dbReference>
<comment type="similarity">
    <text evidence="9">Belongs to the SecD/SecF family. SecD subfamily.</text>
</comment>
<dbReference type="Pfam" id="PF22599">
    <property type="entry name" value="SecDF_P1_head"/>
    <property type="match status" value="1"/>
</dbReference>
<dbReference type="Pfam" id="PF21760">
    <property type="entry name" value="SecD_1st"/>
    <property type="match status" value="1"/>
</dbReference>
<dbReference type="NCBIfam" id="TIGR01129">
    <property type="entry name" value="secD"/>
    <property type="match status" value="1"/>
</dbReference>
<feature type="transmembrane region" description="Helical" evidence="9">
    <location>
        <begin position="687"/>
        <end position="705"/>
    </location>
</feature>
<gene>
    <name evidence="9 15" type="primary">secD</name>
    <name evidence="10" type="synonym">secF</name>
    <name evidence="15" type="ORF">H9798_05220</name>
</gene>
<keyword evidence="7 9" id="KW-0811">Translocation</keyword>
<comment type="caution">
    <text evidence="9">Lacks conserved residue(s) required for the propagation of feature annotation.</text>
</comment>
<keyword evidence="4 9" id="KW-0812">Transmembrane</keyword>
<evidence type="ECO:0000259" key="14">
    <source>
        <dbReference type="Pfam" id="PF22599"/>
    </source>
</evidence>
<comment type="similarity">
    <text evidence="10">Belongs to the SecD/SecF family. SecF subfamily.</text>
</comment>
<dbReference type="GO" id="GO:0006605">
    <property type="term" value="P:protein targeting"/>
    <property type="evidence" value="ECO:0007669"/>
    <property type="project" value="UniProtKB-UniRule"/>
</dbReference>
<dbReference type="Gene3D" id="3.30.1360.200">
    <property type="match status" value="1"/>
</dbReference>
<evidence type="ECO:0000313" key="16">
    <source>
        <dbReference type="Proteomes" id="UP000824223"/>
    </source>
</evidence>
<dbReference type="PANTHER" id="PTHR30081:SF1">
    <property type="entry name" value="PROTEIN TRANSLOCASE SUBUNIT SECD"/>
    <property type="match status" value="1"/>
</dbReference>
<evidence type="ECO:0000256" key="5">
    <source>
        <dbReference type="ARBA" id="ARBA00022927"/>
    </source>
</evidence>
<dbReference type="InterPro" id="IPR054384">
    <property type="entry name" value="SecDF_P1_head"/>
</dbReference>
<evidence type="ECO:0000313" key="15">
    <source>
        <dbReference type="EMBL" id="HJA06535.1"/>
    </source>
</evidence>
<dbReference type="InterPro" id="IPR022646">
    <property type="entry name" value="SecD/SecF_CS"/>
</dbReference>
<evidence type="ECO:0000256" key="3">
    <source>
        <dbReference type="ARBA" id="ARBA00022475"/>
    </source>
</evidence>